<dbReference type="STRING" id="1121352.GCA_000620925_01636"/>
<reference evidence="2 3" key="1">
    <citation type="submission" date="2018-11" db="EMBL/GenBank/DDBJ databases">
        <title>Genomes From Bacteria Associated with the Canine Oral Cavity: a Test Case for Automated Genome-Based Taxonomic Assignment.</title>
        <authorList>
            <person name="Coil D.A."/>
            <person name="Jospin G."/>
            <person name="Darling A.E."/>
            <person name="Wallis C."/>
            <person name="Davis I.J."/>
            <person name="Harris S."/>
            <person name="Eisen J.A."/>
            <person name="Holcombe L.J."/>
            <person name="O'Flynn C."/>
        </authorList>
    </citation>
    <scope>NUCLEOTIDE SEQUENCE [LARGE SCALE GENOMIC DNA]</scope>
    <source>
        <strain evidence="2 3">COT-280</strain>
    </source>
</reference>
<name>A0A3P2A531_9NEIS</name>
<dbReference type="EMBL" id="RQYC01000005">
    <property type="protein sequence ID" value="RRD90514.1"/>
    <property type="molecule type" value="Genomic_DNA"/>
</dbReference>
<evidence type="ECO:0000313" key="3">
    <source>
        <dbReference type="Proteomes" id="UP000269923"/>
    </source>
</evidence>
<comment type="caution">
    <text evidence="2">The sequence shown here is derived from an EMBL/GenBank/DDBJ whole genome shotgun (WGS) entry which is preliminary data.</text>
</comment>
<dbReference type="OrthoDB" id="9907082at2"/>
<keyword evidence="1" id="KW-0472">Membrane</keyword>
<proteinExistence type="predicted"/>
<dbReference type="AlphaFoldDB" id="A0A3P2A531"/>
<keyword evidence="1" id="KW-1133">Transmembrane helix</keyword>
<feature type="transmembrane region" description="Helical" evidence="1">
    <location>
        <begin position="143"/>
        <end position="162"/>
    </location>
</feature>
<organism evidence="2 3">
    <name type="scientific">Conchiformibius steedae</name>
    <dbReference type="NCBI Taxonomy" id="153493"/>
    <lineage>
        <taxon>Bacteria</taxon>
        <taxon>Pseudomonadati</taxon>
        <taxon>Pseudomonadota</taxon>
        <taxon>Betaproteobacteria</taxon>
        <taxon>Neisseriales</taxon>
        <taxon>Neisseriaceae</taxon>
        <taxon>Conchiformibius</taxon>
    </lineage>
</organism>
<keyword evidence="3" id="KW-1185">Reference proteome</keyword>
<sequence>MAEQPASSAKPKPPSATPLAPDGRASLCVFTNRAMPFKTLLAYCTKFYPESWLAERQQKGVPLPHPYVLQYEIIIRPSDWETIRGELKNALGHLEVPTQYFGGDKDTVWLRCRQGYAIRTLKRTVGWRRRGQRYFNHAKQWRGFVWGLCCAPIFWLWLYWLFYR</sequence>
<dbReference type="RefSeq" id="WP_124794405.1">
    <property type="nucleotide sequence ID" value="NZ_RQYC01000005.1"/>
</dbReference>
<evidence type="ECO:0000256" key="1">
    <source>
        <dbReference type="SAM" id="Phobius"/>
    </source>
</evidence>
<protein>
    <submittedName>
        <fullName evidence="2">Uncharacterized protein</fullName>
    </submittedName>
</protein>
<accession>A0A3P2A531</accession>
<dbReference type="Proteomes" id="UP000269923">
    <property type="component" value="Unassembled WGS sequence"/>
</dbReference>
<keyword evidence="1" id="KW-0812">Transmembrane</keyword>
<evidence type="ECO:0000313" key="2">
    <source>
        <dbReference type="EMBL" id="RRD90514.1"/>
    </source>
</evidence>
<gene>
    <name evidence="2" type="ORF">EII21_04330</name>
</gene>